<name>A0AA48KX12_9TREE</name>
<gene>
    <name evidence="2" type="ORF">CcaverHIS019_0104870</name>
</gene>
<dbReference type="PANTHER" id="PTHR38696:SF1">
    <property type="entry name" value="MEDIATOR OF RNA POLYMERASE II TRANSCRIPTION SUBUNIT 13"/>
    <property type="match status" value="1"/>
</dbReference>
<dbReference type="AlphaFoldDB" id="A0AA48KX12"/>
<proteinExistence type="predicted"/>
<evidence type="ECO:0000256" key="1">
    <source>
        <dbReference type="SAM" id="MobiDB-lite"/>
    </source>
</evidence>
<feature type="compositionally biased region" description="Basic and acidic residues" evidence="1">
    <location>
        <begin position="1"/>
        <end position="11"/>
    </location>
</feature>
<keyword evidence="3" id="KW-1185">Reference proteome</keyword>
<protein>
    <submittedName>
        <fullName evidence="2">Uncharacterized protein</fullName>
    </submittedName>
</protein>
<dbReference type="RefSeq" id="XP_060453035.1">
    <property type="nucleotide sequence ID" value="XM_060600866.1"/>
</dbReference>
<dbReference type="GeneID" id="85491640"/>
<dbReference type="EMBL" id="AP028212">
    <property type="protein sequence ID" value="BEI87769.1"/>
    <property type="molecule type" value="Genomic_DNA"/>
</dbReference>
<evidence type="ECO:0000313" key="2">
    <source>
        <dbReference type="EMBL" id="BEI87769.1"/>
    </source>
</evidence>
<organism evidence="2 3">
    <name type="scientific">Cutaneotrichosporon cavernicola</name>
    <dbReference type="NCBI Taxonomy" id="279322"/>
    <lineage>
        <taxon>Eukaryota</taxon>
        <taxon>Fungi</taxon>
        <taxon>Dikarya</taxon>
        <taxon>Basidiomycota</taxon>
        <taxon>Agaricomycotina</taxon>
        <taxon>Tremellomycetes</taxon>
        <taxon>Trichosporonales</taxon>
        <taxon>Trichosporonaceae</taxon>
        <taxon>Cutaneotrichosporon</taxon>
    </lineage>
</organism>
<evidence type="ECO:0000313" key="3">
    <source>
        <dbReference type="Proteomes" id="UP001233271"/>
    </source>
</evidence>
<feature type="region of interest" description="Disordered" evidence="1">
    <location>
        <begin position="1"/>
        <end position="22"/>
    </location>
</feature>
<dbReference type="Proteomes" id="UP001233271">
    <property type="component" value="Chromosome 1"/>
</dbReference>
<reference evidence="2" key="1">
    <citation type="journal article" date="2023" name="BMC Genomics">
        <title>Chromosome-level genome assemblies of Cutaneotrichosporon spp. (Trichosporonales, Basidiomycota) reveal imbalanced evolution between nucleotide sequences and chromosome synteny.</title>
        <authorList>
            <person name="Kobayashi Y."/>
            <person name="Kayamori A."/>
            <person name="Aoki K."/>
            <person name="Shiwa Y."/>
            <person name="Matsutani M."/>
            <person name="Fujita N."/>
            <person name="Sugita T."/>
            <person name="Iwasaki W."/>
            <person name="Tanaka N."/>
            <person name="Takashima M."/>
        </authorList>
    </citation>
    <scope>NUCLEOTIDE SEQUENCE</scope>
    <source>
        <strain evidence="2">HIS019</strain>
    </source>
</reference>
<dbReference type="PANTHER" id="PTHR38696">
    <property type="entry name" value="MEDIATOR OF RNA POLYMERASE II TRANSCRIPTION SUBUNIT 13"/>
    <property type="match status" value="1"/>
</dbReference>
<accession>A0AA48KX12</accession>
<dbReference type="KEGG" id="ccac:CcaHIS019_0104870"/>
<sequence length="323" mass="35236">MTTVADTRRPSGTDQPPPHRRKTSFCAASAHNLMSDSISNLDLSPTTSTLSGVMSPVSPVPSSNAPPSYHSPLLVPARKAVAPTPPVAFACLMLIGKDKIRIAGFPDSCQELMRNVLSKGWTGVDAKRNPAPGVYEWKLTKAPWAGDAPLASFRLIEFILFSLSKEGWSLALAAGIPAKHGARDTFFFRPAERRQRHFFSIIFGTHMVTLLDAIDPRVCEEFVQACETWPGGAGALYSREHGAFAVNMKPVGDGDTAWPTGGKYQHAMSQLMCAVLQRMALAGYECVTTYDVLDRSTSWYWNDAKGIVTGSMPSIDIWVFAER</sequence>